<gene>
    <name evidence="3" type="ORF">BFG57_09990</name>
</gene>
<keyword evidence="2" id="KW-0732">Signal</keyword>
<evidence type="ECO:0000256" key="1">
    <source>
        <dbReference type="SAM" id="MobiDB-lite"/>
    </source>
</evidence>
<feature type="chain" id="PRO_5038828405" description="Sporulation protein" evidence="2">
    <location>
        <begin position="22"/>
        <end position="214"/>
    </location>
</feature>
<dbReference type="PROSITE" id="PS51257">
    <property type="entry name" value="PROKAR_LIPOPROTEIN"/>
    <property type="match status" value="1"/>
</dbReference>
<dbReference type="EMBL" id="MJEH01000006">
    <property type="protein sequence ID" value="OEH93968.1"/>
    <property type="molecule type" value="Genomic_DNA"/>
</dbReference>
<proteinExistence type="predicted"/>
<keyword evidence="4" id="KW-1185">Reference proteome</keyword>
<organism evidence="3 4">
    <name type="scientific">Bacillus solimangrovi</name>
    <dbReference type="NCBI Taxonomy" id="1305675"/>
    <lineage>
        <taxon>Bacteria</taxon>
        <taxon>Bacillati</taxon>
        <taxon>Bacillota</taxon>
        <taxon>Bacilli</taxon>
        <taxon>Bacillales</taxon>
        <taxon>Bacillaceae</taxon>
        <taxon>Bacillus</taxon>
    </lineage>
</organism>
<name>A0A1E5LIU2_9BACI</name>
<dbReference type="OrthoDB" id="2691390at2"/>
<dbReference type="InterPro" id="IPR019076">
    <property type="entry name" value="Spore_lipoprot_YhcN/YlaJ-like"/>
</dbReference>
<dbReference type="Pfam" id="PF09580">
    <property type="entry name" value="Spore_YhcN_YlaJ"/>
    <property type="match status" value="1"/>
</dbReference>
<evidence type="ECO:0000313" key="4">
    <source>
        <dbReference type="Proteomes" id="UP000095209"/>
    </source>
</evidence>
<dbReference type="RefSeq" id="WP_069715936.1">
    <property type="nucleotide sequence ID" value="NZ_MJEH01000006.1"/>
</dbReference>
<evidence type="ECO:0000256" key="2">
    <source>
        <dbReference type="SAM" id="SignalP"/>
    </source>
</evidence>
<feature type="region of interest" description="Disordered" evidence="1">
    <location>
        <begin position="184"/>
        <end position="214"/>
    </location>
</feature>
<accession>A0A1E5LIU2</accession>
<dbReference type="STRING" id="1305675.BFG57_09990"/>
<reference evidence="3 4" key="1">
    <citation type="submission" date="2016-08" db="EMBL/GenBank/DDBJ databases">
        <title>Genome of Bacillus solimangrovi GH2-4.</title>
        <authorList>
            <person name="Lim S."/>
            <person name="Kim B.-C."/>
        </authorList>
    </citation>
    <scope>NUCLEOTIDE SEQUENCE [LARGE SCALE GENOMIC DNA]</scope>
    <source>
        <strain evidence="3 4">GH2-4</strain>
    </source>
</reference>
<sequence>MNKSLMTVGLLGTLFLSGCQAGNEVNEGAYGNNNTMNMSNYNEGYNTQMGNADSTATQYGFVRYQKKMASDNRIDNNDLPILNREQVASMISKMATQIPNVNDVATLVTDEEVLIAYQTDSQDRNETADQVKKTALSVVPRYYHVYVSDDVKKLDEIERYSGMNVYTDNVEYNIDDMIKQMLKSPQGKKMSTGENENGEMQGEVNEGLDEDMNK</sequence>
<protein>
    <recommendedName>
        <fullName evidence="5">Sporulation protein</fullName>
    </recommendedName>
</protein>
<feature type="signal peptide" evidence="2">
    <location>
        <begin position="1"/>
        <end position="21"/>
    </location>
</feature>
<evidence type="ECO:0000313" key="3">
    <source>
        <dbReference type="EMBL" id="OEH93968.1"/>
    </source>
</evidence>
<comment type="caution">
    <text evidence="3">The sequence shown here is derived from an EMBL/GenBank/DDBJ whole genome shotgun (WGS) entry which is preliminary data.</text>
</comment>
<evidence type="ECO:0008006" key="5">
    <source>
        <dbReference type="Google" id="ProtNLM"/>
    </source>
</evidence>
<dbReference type="AlphaFoldDB" id="A0A1E5LIU2"/>
<dbReference type="Proteomes" id="UP000095209">
    <property type="component" value="Unassembled WGS sequence"/>
</dbReference>